<dbReference type="GeneID" id="62680934"/>
<dbReference type="KEGG" id="vg:62680934"/>
<dbReference type="RefSeq" id="YP_009998348.1">
    <property type="nucleotide sequence ID" value="NC_052986.1"/>
</dbReference>
<organism evidence="1 2">
    <name type="scientific">Aeromonas phage BUCT551</name>
    <dbReference type="NCBI Taxonomy" id="2776735"/>
    <lineage>
        <taxon>Viruses</taxon>
        <taxon>Duplodnaviria</taxon>
        <taxon>Heunggongvirae</taxon>
        <taxon>Uroviricota</taxon>
        <taxon>Caudoviricetes</taxon>
        <taxon>Casjensviridae</taxon>
        <taxon>Sharonstreetvirus</taxon>
        <taxon>Sharonstreetvirus BUCT551</taxon>
    </lineage>
</organism>
<proteinExistence type="predicted"/>
<keyword evidence="2" id="KW-1185">Reference proteome</keyword>
<dbReference type="Proteomes" id="UP000593732">
    <property type="component" value="Segment"/>
</dbReference>
<protein>
    <submittedName>
        <fullName evidence="1">Putative 3'-5' exoribonuclease</fullName>
    </submittedName>
</protein>
<evidence type="ECO:0000313" key="2">
    <source>
        <dbReference type="Proteomes" id="UP000593732"/>
    </source>
</evidence>
<sequence length="226" mass="25265">MSDVNPNMQPLKEPDQDMAGFTYAVPIGAMGLITYDGLEVEVLGEKVKSLLTPRHTIWANLVARAALSGPSSAMGLDAARDEFAAHGVVIPTLFTRQHITPLWAIPTQRWNKGTDKEDLGLRLAQMRFMIQGAGLDDAHRYNPPNIRLPSLVPVNPYCAGAGRVEGCRDLQAVILQCRYVLQEMRDHWAIVLPHDKPWRRKAEDCYLADVTDLVRLESLLQQDDEI</sequence>
<reference evidence="1 2" key="1">
    <citation type="submission" date="2020-09" db="EMBL/GenBank/DDBJ databases">
        <authorList>
            <person name="Qin H."/>
            <person name="Tong Y."/>
            <person name="Fan H."/>
            <person name="Song L."/>
            <person name="An X."/>
            <person name="Hu Y."/>
        </authorList>
    </citation>
    <scope>NUCLEOTIDE SEQUENCE [LARGE SCALE GENOMIC DNA]</scope>
</reference>
<dbReference type="EMBL" id="MT952005">
    <property type="protein sequence ID" value="QOI69648.1"/>
    <property type="molecule type" value="Genomic_DNA"/>
</dbReference>
<evidence type="ECO:0000313" key="1">
    <source>
        <dbReference type="EMBL" id="QOI69648.1"/>
    </source>
</evidence>
<accession>A0A7L8ZK07</accession>
<name>A0A7L8ZK07_9CAUD</name>